<reference evidence="1" key="2">
    <citation type="submission" date="2020-10" db="EMBL/GenBank/DDBJ databases">
        <authorList>
            <person name="Cooper E.A."/>
            <person name="Brenton Z.W."/>
            <person name="Flinn B.S."/>
            <person name="Jenkins J."/>
            <person name="Shu S."/>
            <person name="Flowers D."/>
            <person name="Luo F."/>
            <person name="Wang Y."/>
            <person name="Xia P."/>
            <person name="Barry K."/>
            <person name="Daum C."/>
            <person name="Lipzen A."/>
            <person name="Yoshinaga Y."/>
            <person name="Schmutz J."/>
            <person name="Saski C."/>
            <person name="Vermerris W."/>
            <person name="Kresovich S."/>
        </authorList>
    </citation>
    <scope>NUCLEOTIDE SEQUENCE</scope>
</reference>
<dbReference type="AlphaFoldDB" id="A0A921QB11"/>
<organism evidence="1 2">
    <name type="scientific">Sorghum bicolor</name>
    <name type="common">Sorghum</name>
    <name type="synonym">Sorghum vulgare</name>
    <dbReference type="NCBI Taxonomy" id="4558"/>
    <lineage>
        <taxon>Eukaryota</taxon>
        <taxon>Viridiplantae</taxon>
        <taxon>Streptophyta</taxon>
        <taxon>Embryophyta</taxon>
        <taxon>Tracheophyta</taxon>
        <taxon>Spermatophyta</taxon>
        <taxon>Magnoliopsida</taxon>
        <taxon>Liliopsida</taxon>
        <taxon>Poales</taxon>
        <taxon>Poaceae</taxon>
        <taxon>PACMAD clade</taxon>
        <taxon>Panicoideae</taxon>
        <taxon>Andropogonodae</taxon>
        <taxon>Andropogoneae</taxon>
        <taxon>Sorghinae</taxon>
        <taxon>Sorghum</taxon>
    </lineage>
</organism>
<dbReference type="Proteomes" id="UP000807115">
    <property type="component" value="Chromosome 9"/>
</dbReference>
<reference evidence="1" key="1">
    <citation type="journal article" date="2019" name="BMC Genomics">
        <title>A new reference genome for Sorghum bicolor reveals high levels of sequence similarity between sweet and grain genotypes: implications for the genetics of sugar metabolism.</title>
        <authorList>
            <person name="Cooper E.A."/>
            <person name="Brenton Z.W."/>
            <person name="Flinn B.S."/>
            <person name="Jenkins J."/>
            <person name="Shu S."/>
            <person name="Flowers D."/>
            <person name="Luo F."/>
            <person name="Wang Y."/>
            <person name="Xia P."/>
            <person name="Barry K."/>
            <person name="Daum C."/>
            <person name="Lipzen A."/>
            <person name="Yoshinaga Y."/>
            <person name="Schmutz J."/>
            <person name="Saski C."/>
            <person name="Vermerris W."/>
            <person name="Kresovich S."/>
        </authorList>
    </citation>
    <scope>NUCLEOTIDE SEQUENCE</scope>
</reference>
<comment type="caution">
    <text evidence="1">The sequence shown here is derived from an EMBL/GenBank/DDBJ whole genome shotgun (WGS) entry which is preliminary data.</text>
</comment>
<evidence type="ECO:0000313" key="2">
    <source>
        <dbReference type="Proteomes" id="UP000807115"/>
    </source>
</evidence>
<dbReference type="EMBL" id="CM027688">
    <property type="protein sequence ID" value="KAG0517200.1"/>
    <property type="molecule type" value="Genomic_DNA"/>
</dbReference>
<proteinExistence type="predicted"/>
<accession>A0A921QB11</accession>
<protein>
    <submittedName>
        <fullName evidence="1">Uncharacterized protein</fullName>
    </submittedName>
</protein>
<evidence type="ECO:0000313" key="1">
    <source>
        <dbReference type="EMBL" id="KAG0517200.1"/>
    </source>
</evidence>
<sequence length="57" mass="6757">MQPMQNLEFLRAQINQSFFMESIILFCWAIWMSRNTHISHLLFKGVKQFSELSSYAG</sequence>
<gene>
    <name evidence="1" type="ORF">BDA96_09G068000</name>
</gene>
<name>A0A921QB11_SORBI</name>